<evidence type="ECO:0000313" key="3">
    <source>
        <dbReference type="Proteomes" id="UP000199426"/>
    </source>
</evidence>
<evidence type="ECO:0000313" key="1">
    <source>
        <dbReference type="EMBL" id="SDJ57475.1"/>
    </source>
</evidence>
<dbReference type="Proteomes" id="UP000251670">
    <property type="component" value="Unassembled WGS sequence"/>
</dbReference>
<sequence>MKIQFLFVLLFNILYINAQKSLSETMHLRLFSSREKSFEVIISPNSNEIKFSAEKTVYLADSINSETTFFKKMDSTRVNLIKNHIQTDDIFYKLVNSQTRNKLYNSIKKLNTCKTIINNKEQGLIYIAYSNISIKKNRYCQYTFDSKNDYPNDKILFDLLSEIEKIFPDNSVVKSYINSTRVYFKNSSIKIVSPEPLLIKLYKLPPYHYPIYTSCEKLAEEINQLPVSNQIFIDITEYTGNFDQCVISLLSKKYKHLRWIQNNMFDTFNSIENISPKK</sequence>
<keyword evidence="3" id="KW-1185">Reference proteome</keyword>
<dbReference type="EMBL" id="FNEG01000006">
    <property type="protein sequence ID" value="SDJ57475.1"/>
    <property type="molecule type" value="Genomic_DNA"/>
</dbReference>
<organism evidence="2 4">
    <name type="scientific">Chryseobacterium jejuense</name>
    <dbReference type="NCBI Taxonomy" id="445960"/>
    <lineage>
        <taxon>Bacteria</taxon>
        <taxon>Pseudomonadati</taxon>
        <taxon>Bacteroidota</taxon>
        <taxon>Flavobacteriia</taxon>
        <taxon>Flavobacteriales</taxon>
        <taxon>Weeksellaceae</taxon>
        <taxon>Chryseobacterium group</taxon>
        <taxon>Chryseobacterium</taxon>
    </lineage>
</organism>
<proteinExistence type="predicted"/>
<reference evidence="2 4" key="2">
    <citation type="submission" date="2018-06" db="EMBL/GenBank/DDBJ databases">
        <authorList>
            <consortium name="Pathogen Informatics"/>
            <person name="Doyle S."/>
        </authorList>
    </citation>
    <scope>NUCLEOTIDE SEQUENCE [LARGE SCALE GENOMIC DNA]</scope>
    <source>
        <strain evidence="2 4">NCTC13492</strain>
    </source>
</reference>
<evidence type="ECO:0000313" key="2">
    <source>
        <dbReference type="EMBL" id="SQB46149.1"/>
    </source>
</evidence>
<dbReference type="Proteomes" id="UP000199426">
    <property type="component" value="Unassembled WGS sequence"/>
</dbReference>
<dbReference type="STRING" id="445960.SAMN05421542_3857"/>
<dbReference type="EMBL" id="UAWB01000012">
    <property type="protein sequence ID" value="SQB46149.1"/>
    <property type="molecule type" value="Genomic_DNA"/>
</dbReference>
<accession>A0A2X2Z8X7</accession>
<protein>
    <submittedName>
        <fullName evidence="2">Uncharacterized protein</fullName>
    </submittedName>
</protein>
<dbReference type="AlphaFoldDB" id="A0A2X2Z8X7"/>
<evidence type="ECO:0000313" key="4">
    <source>
        <dbReference type="Proteomes" id="UP000251670"/>
    </source>
</evidence>
<name>A0A2X2Z8X7_CHRJE</name>
<dbReference type="RefSeq" id="WP_089738349.1">
    <property type="nucleotide sequence ID" value="NZ_FNEG01000006.1"/>
</dbReference>
<gene>
    <name evidence="2" type="ORF">NCTC13492_03212</name>
    <name evidence="1" type="ORF">SAMN05421542_3857</name>
</gene>
<reference evidence="1 3" key="1">
    <citation type="submission" date="2016-10" db="EMBL/GenBank/DDBJ databases">
        <authorList>
            <person name="Varghese N."/>
            <person name="Submissions S."/>
        </authorList>
    </citation>
    <scope>NUCLEOTIDE SEQUENCE [LARGE SCALE GENOMIC DNA]</scope>
    <source>
        <strain evidence="1 3">DSM 19299</strain>
    </source>
</reference>